<keyword evidence="4" id="KW-1185">Reference proteome</keyword>
<dbReference type="KEGG" id="sfiy:F0344_01350"/>
<feature type="transmembrane region" description="Helical" evidence="2">
    <location>
        <begin position="415"/>
        <end position="435"/>
    </location>
</feature>
<feature type="transmembrane region" description="Helical" evidence="2">
    <location>
        <begin position="306"/>
        <end position="330"/>
    </location>
</feature>
<feature type="transmembrane region" description="Helical" evidence="2">
    <location>
        <begin position="150"/>
        <end position="169"/>
    </location>
</feature>
<organism evidence="3 4">
    <name type="scientific">Streptomyces finlayi</name>
    <dbReference type="NCBI Taxonomy" id="67296"/>
    <lineage>
        <taxon>Bacteria</taxon>
        <taxon>Bacillati</taxon>
        <taxon>Actinomycetota</taxon>
        <taxon>Actinomycetes</taxon>
        <taxon>Kitasatosporales</taxon>
        <taxon>Streptomycetaceae</taxon>
        <taxon>Streptomyces</taxon>
    </lineage>
</organism>
<dbReference type="EMBL" id="CP045702">
    <property type="protein sequence ID" value="QNE73441.1"/>
    <property type="molecule type" value="Genomic_DNA"/>
</dbReference>
<feature type="transmembrane region" description="Helical" evidence="2">
    <location>
        <begin position="385"/>
        <end position="403"/>
    </location>
</feature>
<protein>
    <submittedName>
        <fullName evidence="3">Uncharacterized protein</fullName>
    </submittedName>
</protein>
<name>A0A7G7BDM6_9ACTN</name>
<feature type="transmembrane region" description="Helical" evidence="2">
    <location>
        <begin position="40"/>
        <end position="62"/>
    </location>
</feature>
<proteinExistence type="predicted"/>
<evidence type="ECO:0000313" key="3">
    <source>
        <dbReference type="EMBL" id="QNE73441.1"/>
    </source>
</evidence>
<feature type="transmembrane region" description="Helical" evidence="2">
    <location>
        <begin position="181"/>
        <end position="198"/>
    </location>
</feature>
<reference evidence="4" key="1">
    <citation type="submission" date="2019-10" db="EMBL/GenBank/DDBJ databases">
        <title>Antimicrobial potential of Antarctic Bacteria.</title>
        <authorList>
            <person name="Benaud N."/>
            <person name="Edwards R.J."/>
            <person name="Ferrari B.C."/>
        </authorList>
    </citation>
    <scope>NUCLEOTIDE SEQUENCE [LARGE SCALE GENOMIC DNA]</scope>
    <source>
        <strain evidence="4">NBSH44</strain>
    </source>
</reference>
<dbReference type="Proteomes" id="UP000515307">
    <property type="component" value="Chromosome"/>
</dbReference>
<sequence>MVGSVPGTAVPEQPDEKGRSAGAGAAPDERHRPPATRPWTGLWVPALALLPLGLLTAAAWFGRWIRPSADDWCFLPVVRDEGIAGIVGKFYLDDNGRIANGLLVGAYAKFGVAGHQWFALVSGVLVLGILWAVTVAALRRAGVTVPRGTALLIASMVTALFLFVTTNTYKTFYWPAASVSHTLPPVLACAAVIPLLLARSRRGRLFALAVAALMGLFIGTLSEETTVVVGVVLVAAMLIGRWVFPARSRAYAWAWCAAGIAGTGAGALVLLASPGSQARRERFGAQNAALLAPDSLIGSLRGFVEIIVTVATTWQYVGAIAVGILLGLFADRADGRPTRPPTYWPLLAVAGTLALLVSGYLCTVITYPAFNERVAVANRLWNDYLLLYVVLLVGAGLLLGQGVRLIARTTAPAKAVCAALCVLVCVGPAVSLARLDTNMQARAQRWDRQDRHLREREAAGAEVLPYTPVTVSGMLEPFSRQGRSPWPAGCVADYYHLERVTYSTELP</sequence>
<keyword evidence="2" id="KW-0812">Transmembrane</keyword>
<dbReference type="RefSeq" id="WP_185297008.1">
    <property type="nucleotide sequence ID" value="NZ_CP045702.1"/>
</dbReference>
<feature type="transmembrane region" description="Helical" evidence="2">
    <location>
        <begin position="251"/>
        <end position="272"/>
    </location>
</feature>
<dbReference type="InterPro" id="IPR045691">
    <property type="entry name" value="DUF6056"/>
</dbReference>
<feature type="transmembrane region" description="Helical" evidence="2">
    <location>
        <begin position="342"/>
        <end position="370"/>
    </location>
</feature>
<accession>A0A7G7BDM6</accession>
<feature type="transmembrane region" description="Helical" evidence="2">
    <location>
        <begin position="117"/>
        <end position="138"/>
    </location>
</feature>
<dbReference type="AlphaFoldDB" id="A0A7G7BDM6"/>
<feature type="transmembrane region" description="Helical" evidence="2">
    <location>
        <begin position="227"/>
        <end position="244"/>
    </location>
</feature>
<evidence type="ECO:0000256" key="2">
    <source>
        <dbReference type="SAM" id="Phobius"/>
    </source>
</evidence>
<dbReference type="Pfam" id="PF19528">
    <property type="entry name" value="DUF6056"/>
    <property type="match status" value="1"/>
</dbReference>
<gene>
    <name evidence="3" type="ORF">F0344_01350</name>
</gene>
<evidence type="ECO:0000313" key="4">
    <source>
        <dbReference type="Proteomes" id="UP000515307"/>
    </source>
</evidence>
<keyword evidence="2" id="KW-0472">Membrane</keyword>
<keyword evidence="2" id="KW-1133">Transmembrane helix</keyword>
<feature type="transmembrane region" description="Helical" evidence="2">
    <location>
        <begin position="205"/>
        <end position="221"/>
    </location>
</feature>
<evidence type="ECO:0000256" key="1">
    <source>
        <dbReference type="SAM" id="MobiDB-lite"/>
    </source>
</evidence>
<feature type="region of interest" description="Disordered" evidence="1">
    <location>
        <begin position="1"/>
        <end position="37"/>
    </location>
</feature>